<evidence type="ECO:0000313" key="2">
    <source>
        <dbReference type="Proteomes" id="UP001407405"/>
    </source>
</evidence>
<dbReference type="Proteomes" id="UP001407405">
    <property type="component" value="Unassembled WGS sequence"/>
</dbReference>
<dbReference type="SUPFAM" id="SSF55729">
    <property type="entry name" value="Acyl-CoA N-acyltransferases (Nat)"/>
    <property type="match status" value="1"/>
</dbReference>
<dbReference type="InterPro" id="IPR016181">
    <property type="entry name" value="Acyl_CoA_acyltransferase"/>
</dbReference>
<gene>
    <name evidence="1" type="ORF">AAIG11_09810</name>
</gene>
<reference evidence="1 2" key="1">
    <citation type="submission" date="2024-04" db="EMBL/GenBank/DDBJ databases">
        <title>Genome sequencing and metabolic network reconstruction of aminoacids and betaine degradation by Anoxynatronum sibiricum.</title>
        <authorList>
            <person name="Detkova E.N."/>
            <person name="Boltjanskaja Y.V."/>
            <person name="Mardanov A.V."/>
            <person name="Kevbrin V."/>
        </authorList>
    </citation>
    <scope>NUCLEOTIDE SEQUENCE [LARGE SCALE GENOMIC DNA]</scope>
    <source>
        <strain evidence="1 2">Z-7981</strain>
    </source>
</reference>
<proteinExistence type="predicted"/>
<keyword evidence="2" id="KW-1185">Reference proteome</keyword>
<organism evidence="1 2">
    <name type="scientific">Anoxynatronum sibiricum</name>
    <dbReference type="NCBI Taxonomy" id="210623"/>
    <lineage>
        <taxon>Bacteria</taxon>
        <taxon>Bacillati</taxon>
        <taxon>Bacillota</taxon>
        <taxon>Clostridia</taxon>
        <taxon>Eubacteriales</taxon>
        <taxon>Clostridiaceae</taxon>
        <taxon>Anoxynatronum</taxon>
    </lineage>
</organism>
<dbReference type="EMBL" id="JBCITM010000009">
    <property type="protein sequence ID" value="MEN1760770.1"/>
    <property type="molecule type" value="Genomic_DNA"/>
</dbReference>
<comment type="caution">
    <text evidence="1">The sequence shown here is derived from an EMBL/GenBank/DDBJ whole genome shotgun (WGS) entry which is preliminary data.</text>
</comment>
<protein>
    <submittedName>
        <fullName evidence="1">GNAT family N-acetyltransferase</fullName>
    </submittedName>
</protein>
<name>A0ABU9VUD0_9CLOT</name>
<dbReference type="Gene3D" id="3.40.630.30">
    <property type="match status" value="1"/>
</dbReference>
<evidence type="ECO:0000313" key="1">
    <source>
        <dbReference type="EMBL" id="MEN1760770.1"/>
    </source>
</evidence>
<sequence length="348" mass="40092">MMMRTHLHTLQDQISSSETALVNRWGLVQHHPVMKLAYEDHERMILQRIVCLDADGATRGVLPFVRFCHEYGDVIHSLPFLGYGGPVVDEHDQEDTLNRLIIHLVEYATAENILTITLCLPPFTSHSGLIESILQPDYTLQNFFQYIDLKQPFQQSMGGLQRRKRTRNMRIAGQQGIIVTQDHRETSLKYWYEHIYLPRLTKTGGAIYPWQVFKALGKAAEQHRVLIQYAMKEDQMIGGGIYLKQPCSLDNYMRVVSDEGLTMGAGILLDWSSLEYAQNEKYDYYNWQSCDAVGSDIYRYKESWGSQIAYHQYMTKVTGCLETLKEKGLQSIKEAYAGVFVIPFSELK</sequence>
<accession>A0ABU9VUD0</accession>